<dbReference type="EMBL" id="JAENIO010000002">
    <property type="protein sequence ID" value="MBK1832635.1"/>
    <property type="molecule type" value="Genomic_DNA"/>
</dbReference>
<dbReference type="InterPro" id="IPR040234">
    <property type="entry name" value="QC/QCL"/>
</dbReference>
<dbReference type="Proteomes" id="UP000604083">
    <property type="component" value="Unassembled WGS sequence"/>
</dbReference>
<sequence>MIRFCPIFLLIGFLSACQPEDPAAQTPAGAPSTDPVGSPRAHTARILSFGPRPPGSAAAREVRAYVTKTLQEAGWVVGTQTFEAETPLGRKSFTNLLARFPAKAGADVWKARMEGLLCAHLDSKFDPDNKFLGADDAASACGLILTLARELAAEPERASRLELIFFDGEEAFGKDMGPTRGGIFDGIYGSRAYAQRWRAASDKPRFGLLLDMVGHRDLRIRVPADSPRELVAVMNRAAEKAGQRERFGIAAGSILDDHVPLNQAGIPTLDLIGDFARSDWWHTRRDNLDLISAESLAITQAVVWEMLAELLPPLPPGGE</sequence>
<keyword evidence="2" id="KW-0012">Acyltransferase</keyword>
<evidence type="ECO:0000256" key="2">
    <source>
        <dbReference type="ARBA" id="ARBA00023315"/>
    </source>
</evidence>
<name>A0A934RQX9_9BACT</name>
<proteinExistence type="predicted"/>
<keyword evidence="6" id="KW-1185">Reference proteome</keyword>
<feature type="region of interest" description="Disordered" evidence="3">
    <location>
        <begin position="21"/>
        <end position="41"/>
    </location>
</feature>
<dbReference type="GO" id="GO:0008270">
    <property type="term" value="F:zinc ion binding"/>
    <property type="evidence" value="ECO:0007669"/>
    <property type="project" value="TreeGrafter"/>
</dbReference>
<gene>
    <name evidence="5" type="ORF">JIN78_01065</name>
</gene>
<dbReference type="SUPFAM" id="SSF53187">
    <property type="entry name" value="Zn-dependent exopeptidases"/>
    <property type="match status" value="1"/>
</dbReference>
<evidence type="ECO:0000256" key="1">
    <source>
        <dbReference type="ARBA" id="ARBA00022679"/>
    </source>
</evidence>
<evidence type="ECO:0000313" key="5">
    <source>
        <dbReference type="EMBL" id="MBK1832635.1"/>
    </source>
</evidence>
<dbReference type="PANTHER" id="PTHR12283:SF6">
    <property type="entry name" value="GLUTAMINYL-PEPTIDE CYCLOTRANSFERASE-RELATED"/>
    <property type="match status" value="1"/>
</dbReference>
<feature type="domain" description="Peptidase M28" evidence="4">
    <location>
        <begin position="116"/>
        <end position="305"/>
    </location>
</feature>
<evidence type="ECO:0000259" key="4">
    <source>
        <dbReference type="Pfam" id="PF04389"/>
    </source>
</evidence>
<comment type="caution">
    <text evidence="5">The sequence shown here is derived from an EMBL/GenBank/DDBJ whole genome shotgun (WGS) entry which is preliminary data.</text>
</comment>
<organism evidence="5 6">
    <name type="scientific">Roseibacillus ishigakijimensis</name>
    <dbReference type="NCBI Taxonomy" id="454146"/>
    <lineage>
        <taxon>Bacteria</taxon>
        <taxon>Pseudomonadati</taxon>
        <taxon>Verrucomicrobiota</taxon>
        <taxon>Verrucomicrobiia</taxon>
        <taxon>Verrucomicrobiales</taxon>
        <taxon>Verrucomicrobiaceae</taxon>
        <taxon>Roseibacillus</taxon>
    </lineage>
</organism>
<keyword evidence="1" id="KW-0808">Transferase</keyword>
<dbReference type="RefSeq" id="WP_200390069.1">
    <property type="nucleotide sequence ID" value="NZ_JAENIO010000002.1"/>
</dbReference>
<dbReference type="InterPro" id="IPR007484">
    <property type="entry name" value="Peptidase_M28"/>
</dbReference>
<dbReference type="PANTHER" id="PTHR12283">
    <property type="entry name" value="GLUTAMINYL-PEPTIDE CYCLOTRANSFERASE"/>
    <property type="match status" value="1"/>
</dbReference>
<protein>
    <submittedName>
        <fullName evidence="5">M28 family peptidase</fullName>
    </submittedName>
</protein>
<evidence type="ECO:0000256" key="3">
    <source>
        <dbReference type="SAM" id="MobiDB-lite"/>
    </source>
</evidence>
<accession>A0A934RQX9</accession>
<dbReference type="Pfam" id="PF04389">
    <property type="entry name" value="Peptidase_M28"/>
    <property type="match status" value="1"/>
</dbReference>
<reference evidence="5" key="1">
    <citation type="submission" date="2021-01" db="EMBL/GenBank/DDBJ databases">
        <title>Modified the classification status of verrucomicrobia.</title>
        <authorList>
            <person name="Feng X."/>
        </authorList>
    </citation>
    <scope>NUCLEOTIDE SEQUENCE</scope>
    <source>
        <strain evidence="5">KCTC 12986</strain>
    </source>
</reference>
<dbReference type="PROSITE" id="PS51257">
    <property type="entry name" value="PROKAR_LIPOPROTEIN"/>
    <property type="match status" value="1"/>
</dbReference>
<dbReference type="GO" id="GO:0016603">
    <property type="term" value="F:glutaminyl-peptide cyclotransferase activity"/>
    <property type="evidence" value="ECO:0007669"/>
    <property type="project" value="TreeGrafter"/>
</dbReference>
<evidence type="ECO:0000313" key="6">
    <source>
        <dbReference type="Proteomes" id="UP000604083"/>
    </source>
</evidence>
<dbReference type="Gene3D" id="3.40.630.10">
    <property type="entry name" value="Zn peptidases"/>
    <property type="match status" value="1"/>
</dbReference>
<dbReference type="AlphaFoldDB" id="A0A934RQX9"/>